<dbReference type="PANTHER" id="PTHR37296:SF1">
    <property type="entry name" value="CONSERVED VIRULENCE FACTOR B"/>
    <property type="match status" value="1"/>
</dbReference>
<dbReference type="SMART" id="SM00316">
    <property type="entry name" value="S1"/>
    <property type="match status" value="2"/>
</dbReference>
<dbReference type="Gene3D" id="1.10.10.10">
    <property type="entry name" value="Winged helix-like DNA-binding domain superfamily/Winged helix DNA-binding domain"/>
    <property type="match status" value="1"/>
</dbReference>
<reference evidence="4" key="1">
    <citation type="submission" date="2020-06" db="EMBL/GenBank/DDBJ databases">
        <title>Draft genomic sequecing of Geomonas sp. Red745.</title>
        <authorList>
            <person name="Itoh H."/>
            <person name="Xu Z.X."/>
            <person name="Ushijima N."/>
            <person name="Masuda Y."/>
            <person name="Shiratori Y."/>
            <person name="Senoo K."/>
        </authorList>
    </citation>
    <scope>NUCLEOTIDE SEQUENCE [LARGE SCALE GENOMIC DNA]</scope>
    <source>
        <strain evidence="4">Red745</strain>
    </source>
</reference>
<feature type="domain" description="S1 motif" evidence="2">
    <location>
        <begin position="57"/>
        <end position="118"/>
    </location>
</feature>
<dbReference type="Pfam" id="PF17783">
    <property type="entry name" value="WHD_CvfB"/>
    <property type="match status" value="1"/>
</dbReference>
<keyword evidence="4" id="KW-1185">Reference proteome</keyword>
<comment type="similarity">
    <text evidence="1">Belongs to the CvfB family.</text>
</comment>
<dbReference type="EMBL" id="BLXZ01000007">
    <property type="protein sequence ID" value="GFO69889.1"/>
    <property type="molecule type" value="Genomic_DNA"/>
</dbReference>
<evidence type="ECO:0000313" key="3">
    <source>
        <dbReference type="EMBL" id="GFO69889.1"/>
    </source>
</evidence>
<proteinExistence type="inferred from homology"/>
<dbReference type="Pfam" id="PF13509">
    <property type="entry name" value="S1_2"/>
    <property type="match status" value="2"/>
</dbReference>
<dbReference type="PANTHER" id="PTHR37296">
    <property type="entry name" value="CONSERVED VIRULENCE FACTOR B"/>
    <property type="match status" value="1"/>
</dbReference>
<dbReference type="InterPro" id="IPR036388">
    <property type="entry name" value="WH-like_DNA-bd_sf"/>
</dbReference>
<dbReference type="Gene3D" id="2.40.50.140">
    <property type="entry name" value="Nucleic acid-binding proteins"/>
    <property type="match status" value="1"/>
</dbReference>
<dbReference type="PIRSF" id="PIRSF012524">
    <property type="entry name" value="YitL_S1"/>
    <property type="match status" value="1"/>
</dbReference>
<protein>
    <submittedName>
        <fullName evidence="3">GntR family transcriptional regulator</fullName>
    </submittedName>
</protein>
<accession>A0A6V8NFX6</accession>
<organism evidence="3 4">
    <name type="scientific">Geomonas limicola</name>
    <dbReference type="NCBI Taxonomy" id="2740186"/>
    <lineage>
        <taxon>Bacteria</taxon>
        <taxon>Pseudomonadati</taxon>
        <taxon>Thermodesulfobacteriota</taxon>
        <taxon>Desulfuromonadia</taxon>
        <taxon>Geobacterales</taxon>
        <taxon>Geobacteraceae</taxon>
        <taxon>Geomonas</taxon>
    </lineage>
</organism>
<sequence length="263" mass="28941">MKKLSAIGIYLASEYGEILMPTKYVPEGVYPGAEVQAFVYLDSEDRLLATTLKPKAQVGDFALLRVKDTNEVGAFLDWGLEKDLLVPFSEQVRPMRVGEDHVVRVYLDRSERIAASAKVSKFLEPRATGLKPGDEVDLLFYDFSDLGAKVIINGRWAGLLFKSELFGTYQVGATEKGYVAKIRDDGKIDVTLRKGGVQDVAAGKESVLGALRDNGGFLAVGDKSSPERIAELFRMSKKSFKATIGNLYKDGVIEILPDGIRLR</sequence>
<dbReference type="GO" id="GO:0003676">
    <property type="term" value="F:nucleic acid binding"/>
    <property type="evidence" value="ECO:0007669"/>
    <property type="project" value="InterPro"/>
</dbReference>
<dbReference type="AlphaFoldDB" id="A0A6V8NFX6"/>
<dbReference type="Proteomes" id="UP000587586">
    <property type="component" value="Unassembled WGS sequence"/>
</dbReference>
<dbReference type="InterPro" id="IPR012340">
    <property type="entry name" value="NA-bd_OB-fold"/>
</dbReference>
<dbReference type="InterPro" id="IPR040764">
    <property type="entry name" value="CvfB_WH"/>
</dbReference>
<evidence type="ECO:0000259" key="2">
    <source>
        <dbReference type="SMART" id="SM00316"/>
    </source>
</evidence>
<name>A0A6V8NFX6_9BACT</name>
<dbReference type="InterPro" id="IPR039566">
    <property type="entry name" value="CvfB_S1_st"/>
</dbReference>
<feature type="domain" description="S1 motif" evidence="2">
    <location>
        <begin position="131"/>
        <end position="193"/>
    </location>
</feature>
<evidence type="ECO:0000313" key="4">
    <source>
        <dbReference type="Proteomes" id="UP000587586"/>
    </source>
</evidence>
<gene>
    <name evidence="3" type="ORF">GMLC_34680</name>
</gene>
<comment type="caution">
    <text evidence="3">The sequence shown here is derived from an EMBL/GenBank/DDBJ whole genome shotgun (WGS) entry which is preliminary data.</text>
</comment>
<dbReference type="InterPro" id="IPR014464">
    <property type="entry name" value="CvfB_fam"/>
</dbReference>
<evidence type="ECO:0000256" key="1">
    <source>
        <dbReference type="PIRNR" id="PIRNR012524"/>
    </source>
</evidence>
<dbReference type="InterPro" id="IPR003029">
    <property type="entry name" value="S1_domain"/>
</dbReference>